<comment type="caution">
    <text evidence="6">The sequence shown here is derived from an EMBL/GenBank/DDBJ whole genome shotgun (WGS) entry which is preliminary data.</text>
</comment>
<dbReference type="PANTHER" id="PTHR31623:SF83">
    <property type="entry name" value="ACETYL-COA-BENZYLALCOHOL ACETYLTRANSFERASE-LIKE"/>
    <property type="match status" value="1"/>
</dbReference>
<dbReference type="PANTHER" id="PTHR31623">
    <property type="entry name" value="F21J9.9"/>
    <property type="match status" value="1"/>
</dbReference>
<feature type="region of interest" description="Disordered" evidence="4">
    <location>
        <begin position="490"/>
        <end position="532"/>
    </location>
</feature>
<dbReference type="Pfam" id="PF02458">
    <property type="entry name" value="Transferase"/>
    <property type="match status" value="2"/>
</dbReference>
<keyword evidence="2" id="KW-0808">Transferase</keyword>
<evidence type="ECO:0000256" key="4">
    <source>
        <dbReference type="SAM" id="MobiDB-lite"/>
    </source>
</evidence>
<feature type="compositionally biased region" description="Basic residues" evidence="4">
    <location>
        <begin position="505"/>
        <end position="519"/>
    </location>
</feature>
<keyword evidence="3" id="KW-0012">Acyltransferase</keyword>
<reference evidence="6 7" key="1">
    <citation type="submission" date="2024-01" db="EMBL/GenBank/DDBJ databases">
        <title>A telomere-to-telomere, gap-free genome of sweet tea (Lithocarpus litseifolius).</title>
        <authorList>
            <person name="Zhou J."/>
        </authorList>
    </citation>
    <scope>NUCLEOTIDE SEQUENCE [LARGE SCALE GENOMIC DNA]</scope>
    <source>
        <strain evidence="6">Zhou-2022a</strain>
        <tissue evidence="6">Leaf</tissue>
    </source>
</reference>
<dbReference type="GO" id="GO:0016746">
    <property type="term" value="F:acyltransferase activity"/>
    <property type="evidence" value="ECO:0007669"/>
    <property type="project" value="UniProtKB-KW"/>
</dbReference>
<comment type="similarity">
    <text evidence="1">Belongs to the plant acyltransferase family.</text>
</comment>
<evidence type="ECO:0000256" key="1">
    <source>
        <dbReference type="ARBA" id="ARBA00009861"/>
    </source>
</evidence>
<feature type="compositionally biased region" description="Low complexity" evidence="4">
    <location>
        <begin position="492"/>
        <end position="504"/>
    </location>
</feature>
<dbReference type="EMBL" id="JAZDWU010000007">
    <property type="protein sequence ID" value="KAK9997248.1"/>
    <property type="molecule type" value="Genomic_DNA"/>
</dbReference>
<evidence type="ECO:0000256" key="3">
    <source>
        <dbReference type="ARBA" id="ARBA00023315"/>
    </source>
</evidence>
<keyword evidence="7" id="KW-1185">Reference proteome</keyword>
<organism evidence="6 7">
    <name type="scientific">Lithocarpus litseifolius</name>
    <dbReference type="NCBI Taxonomy" id="425828"/>
    <lineage>
        <taxon>Eukaryota</taxon>
        <taxon>Viridiplantae</taxon>
        <taxon>Streptophyta</taxon>
        <taxon>Embryophyta</taxon>
        <taxon>Tracheophyta</taxon>
        <taxon>Spermatophyta</taxon>
        <taxon>Magnoliopsida</taxon>
        <taxon>eudicotyledons</taxon>
        <taxon>Gunneridae</taxon>
        <taxon>Pentapetalae</taxon>
        <taxon>rosids</taxon>
        <taxon>fabids</taxon>
        <taxon>Fagales</taxon>
        <taxon>Fagaceae</taxon>
        <taxon>Lithocarpus</taxon>
    </lineage>
</organism>
<dbReference type="AlphaFoldDB" id="A0AAW2CIC4"/>
<dbReference type="Proteomes" id="UP001459277">
    <property type="component" value="Unassembled WGS sequence"/>
</dbReference>
<dbReference type="Pfam" id="PF14223">
    <property type="entry name" value="Retrotran_gag_2"/>
    <property type="match status" value="1"/>
</dbReference>
<sequence>MLKLKDWPASNSFEECLPRHGAEFVAMLPFCDYTNPRSGLLNLATKLLAVLKTDLGPKTYIAYGSLEELGRGDSVTKLHCDISDALAPQTYVPFIVYYHANGDKNENDGRRKRLQKSLSEILTLYYPLAGRYIKDKQLVDCNDEGVEYLQAQVSGKLAQLLQGELKPELLNPLVPNAMPSATTPLAFVQVNMFDCSGLAIALLFAHFIADGFSATTFFNAWATSCKAARINEVILPRFNLASFFPPKENVMPANPPKNPGAPIITRRRTALPIPDNSFGNFYMVASARLSGDRESNVEFHELVGSLHDSIRNVLDDGKKPQNGDDLVSMMTNSLREVDEELERGETDIFMFSSWCRVSVYEADFGWGKPTWLSSTAVPIEMVGLNDTKDGDGIEAWGLHQTGVDSIDVYLQKIKVVRNKLLAVGVIIDDDELLHITIKGLPKEYNAFKLAIRTRSTLLSFDELSTLLNAGEESLNETLDNKDQIFTMAATTNNKSNGNFNQFNRGRGKGKYNNRGRRGGRGPSNRSSHSYPV</sequence>
<feature type="domain" description="JmjC" evidence="5">
    <location>
        <begin position="17"/>
        <end position="165"/>
    </location>
</feature>
<dbReference type="InterPro" id="IPR003347">
    <property type="entry name" value="JmjC_dom"/>
</dbReference>
<name>A0AAW2CIC4_9ROSI</name>
<dbReference type="SMART" id="SM00558">
    <property type="entry name" value="JmjC"/>
    <property type="match status" value="1"/>
</dbReference>
<protein>
    <recommendedName>
        <fullName evidence="5">JmjC domain-containing protein</fullName>
    </recommendedName>
</protein>
<evidence type="ECO:0000313" key="6">
    <source>
        <dbReference type="EMBL" id="KAK9997248.1"/>
    </source>
</evidence>
<feature type="compositionally biased region" description="Low complexity" evidence="4">
    <location>
        <begin position="522"/>
        <end position="532"/>
    </location>
</feature>
<gene>
    <name evidence="6" type="ORF">SO802_021934</name>
</gene>
<dbReference type="InterPro" id="IPR023213">
    <property type="entry name" value="CAT-like_dom_sf"/>
</dbReference>
<dbReference type="Gene3D" id="3.30.559.10">
    <property type="entry name" value="Chloramphenicol acetyltransferase-like domain"/>
    <property type="match status" value="2"/>
</dbReference>
<accession>A0AAW2CIC4</accession>
<evidence type="ECO:0000313" key="7">
    <source>
        <dbReference type="Proteomes" id="UP001459277"/>
    </source>
</evidence>
<proteinExistence type="inferred from homology"/>
<evidence type="ECO:0000256" key="2">
    <source>
        <dbReference type="ARBA" id="ARBA00022679"/>
    </source>
</evidence>
<evidence type="ECO:0000259" key="5">
    <source>
        <dbReference type="SMART" id="SM00558"/>
    </source>
</evidence>